<feature type="active site" description="Proton acceptor" evidence="2">
    <location>
        <position position="168"/>
    </location>
</feature>
<evidence type="ECO:0000313" key="5">
    <source>
        <dbReference type="EMBL" id="CAO80557.1"/>
    </source>
</evidence>
<dbReference type="eggNOG" id="COG0399">
    <property type="taxonomic scope" value="Bacteria"/>
</dbReference>
<dbReference type="RefSeq" id="WP_015424417.1">
    <property type="nucleotide sequence ID" value="NC_020449.1"/>
</dbReference>
<dbReference type="InterPro" id="IPR000653">
    <property type="entry name" value="DegT/StrS_aminotransferase"/>
</dbReference>
<dbReference type="EMBL" id="CU466930">
    <property type="protein sequence ID" value="CAO80557.1"/>
    <property type="molecule type" value="Genomic_DNA"/>
</dbReference>
<dbReference type="Pfam" id="PF01041">
    <property type="entry name" value="DegT_DnrJ_EryC1"/>
    <property type="match status" value="1"/>
</dbReference>
<dbReference type="HOGENOM" id="CLU_695798_0_0_0"/>
<dbReference type="GO" id="GO:0030170">
    <property type="term" value="F:pyridoxal phosphate binding"/>
    <property type="evidence" value="ECO:0007669"/>
    <property type="project" value="TreeGrafter"/>
</dbReference>
<evidence type="ECO:0000256" key="2">
    <source>
        <dbReference type="PIRSR" id="PIRSR000390-1"/>
    </source>
</evidence>
<evidence type="ECO:0000313" key="6">
    <source>
        <dbReference type="Proteomes" id="UP000002019"/>
    </source>
</evidence>
<name>B0VGU8_CLOAI</name>
<dbReference type="InterPro" id="IPR015421">
    <property type="entry name" value="PyrdxlP-dep_Trfase_major"/>
</dbReference>
<dbReference type="KEGG" id="caci:CLOAM0673"/>
<keyword evidence="6" id="KW-1185">Reference proteome</keyword>
<sequence length="396" mass="45818">MIPYYSPHFSVADLLKTIFCKNAEDKLCNYFKKLTGKKYVLITSSCRSALYLAYQSIEKKGIVHTSPLTCKVSLLPIIASGNQIYFNDIKKDDWTIDPSTIPASISKKSVAIQAIHFGGFPCDMRSLRKIANDYKLILIEDCAQGFGSFNNKIISGSFGDISCFSLTKNLYGIGGGIFATNNEEWFNKAQKIQMSFPREKYYKIFYRILSSALLSSNLFIIYNVLKKINYIYVSIYHHLNNNIKNQMSVELRKELIKPPRLYSKYFVVRLQKMLKLIDKRKSIANLIKIQLNKSKYIFQYSDNNISSYAKLYTVNQDYQSVNLIRLLRKDGIECMHLSHKFGELYQKKLIPQFEIDRKAYKNYSLIHDNLLSIPLNESMTAELLNKMISILKRRGI</sequence>
<dbReference type="Gene3D" id="3.90.1150.10">
    <property type="entry name" value="Aspartate Aminotransferase, domain 1"/>
    <property type="match status" value="1"/>
</dbReference>
<comment type="similarity">
    <text evidence="1 4">Belongs to the DegT/DnrJ/EryC1 family.</text>
</comment>
<dbReference type="GO" id="GO:0000271">
    <property type="term" value="P:polysaccharide biosynthetic process"/>
    <property type="evidence" value="ECO:0007669"/>
    <property type="project" value="TreeGrafter"/>
</dbReference>
<dbReference type="STRING" id="459349.CLOAM0673"/>
<dbReference type="InterPro" id="IPR015424">
    <property type="entry name" value="PyrdxlP-dep_Trfase"/>
</dbReference>
<feature type="modified residue" description="N6-(pyridoxal phosphate)lysine" evidence="3">
    <location>
        <position position="168"/>
    </location>
</feature>
<dbReference type="GO" id="GO:0008483">
    <property type="term" value="F:transaminase activity"/>
    <property type="evidence" value="ECO:0007669"/>
    <property type="project" value="TreeGrafter"/>
</dbReference>
<protein>
    <submittedName>
        <fullName evidence="5">Uncharacterized protein</fullName>
    </submittedName>
</protein>
<dbReference type="PIRSF" id="PIRSF000390">
    <property type="entry name" value="PLP_StrS"/>
    <property type="match status" value="1"/>
</dbReference>
<proteinExistence type="inferred from homology"/>
<dbReference type="PANTHER" id="PTHR30244">
    <property type="entry name" value="TRANSAMINASE"/>
    <property type="match status" value="1"/>
</dbReference>
<reference evidence="5 6" key="1">
    <citation type="journal article" date="2008" name="J. Bacteriol.">
        <title>'Candidatus Cloacamonas acidaminovorans': genome sequence reconstruction provides a first glimpse of a new bacterial division.</title>
        <authorList>
            <person name="Pelletier E."/>
            <person name="Kreimeyer A."/>
            <person name="Bocs S."/>
            <person name="Rouy Z."/>
            <person name="Gyapay G."/>
            <person name="Chouari R."/>
            <person name="Riviere D."/>
            <person name="Ganesan A."/>
            <person name="Daegelen P."/>
            <person name="Sghir A."/>
            <person name="Cohen G.N."/>
            <person name="Medigue C."/>
            <person name="Weissenbach J."/>
            <person name="Le Paslier D."/>
        </authorList>
    </citation>
    <scope>NUCLEOTIDE SEQUENCE [LARGE SCALE GENOMIC DNA]</scope>
    <source>
        <strain evidence="6">Evry</strain>
    </source>
</reference>
<dbReference type="SUPFAM" id="SSF53383">
    <property type="entry name" value="PLP-dependent transferases"/>
    <property type="match status" value="1"/>
</dbReference>
<keyword evidence="3 4" id="KW-0663">Pyridoxal phosphate</keyword>
<accession>B0VGU8</accession>
<dbReference type="Gene3D" id="3.40.640.10">
    <property type="entry name" value="Type I PLP-dependent aspartate aminotransferase-like (Major domain)"/>
    <property type="match status" value="1"/>
</dbReference>
<evidence type="ECO:0000256" key="3">
    <source>
        <dbReference type="PIRSR" id="PIRSR000390-2"/>
    </source>
</evidence>
<dbReference type="AlphaFoldDB" id="B0VGU8"/>
<dbReference type="PANTHER" id="PTHR30244:SF34">
    <property type="entry name" value="DTDP-4-AMINO-4,6-DIDEOXYGALACTOSE TRANSAMINASE"/>
    <property type="match status" value="1"/>
</dbReference>
<evidence type="ECO:0000256" key="1">
    <source>
        <dbReference type="ARBA" id="ARBA00037999"/>
    </source>
</evidence>
<organism evidence="5 6">
    <name type="scientific">Cloacimonas acidaminovorans (strain Evry)</name>
    <dbReference type="NCBI Taxonomy" id="459349"/>
    <lineage>
        <taxon>Bacteria</taxon>
        <taxon>Pseudomonadati</taxon>
        <taxon>Candidatus Cloacimonadota</taxon>
        <taxon>Candidatus Cloacimonadia</taxon>
        <taxon>Candidatus Cloacimonadales</taxon>
        <taxon>Candidatus Cloacimonadaceae</taxon>
        <taxon>Candidatus Cloacimonas</taxon>
    </lineage>
</organism>
<gene>
    <name evidence="5" type="ordered locus">CLOAM0673</name>
</gene>
<dbReference type="InterPro" id="IPR015422">
    <property type="entry name" value="PyrdxlP-dep_Trfase_small"/>
</dbReference>
<dbReference type="Proteomes" id="UP000002019">
    <property type="component" value="Chromosome"/>
</dbReference>
<dbReference type="OrthoDB" id="9777744at2"/>
<evidence type="ECO:0000256" key="4">
    <source>
        <dbReference type="RuleBase" id="RU004508"/>
    </source>
</evidence>